<name>A0A2V3PL89_9BACT</name>
<reference evidence="4 5" key="1">
    <citation type="submission" date="2018-03" db="EMBL/GenBank/DDBJ databases">
        <title>Genomic Encyclopedia of Archaeal and Bacterial Type Strains, Phase II (KMG-II): from individual species to whole genera.</title>
        <authorList>
            <person name="Goeker M."/>
        </authorList>
    </citation>
    <scope>NUCLEOTIDE SEQUENCE [LARGE SCALE GENOMIC DNA]</scope>
    <source>
        <strain evidence="4 5">DSM 100214</strain>
    </source>
</reference>
<keyword evidence="1 2" id="KW-0732">Signal</keyword>
<dbReference type="RefSeq" id="WP_110312083.1">
    <property type="nucleotide sequence ID" value="NZ_QICL01000029.1"/>
</dbReference>
<dbReference type="GO" id="GO:0006508">
    <property type="term" value="P:proteolysis"/>
    <property type="evidence" value="ECO:0007669"/>
    <property type="project" value="InterPro"/>
</dbReference>
<dbReference type="InterPro" id="IPR001769">
    <property type="entry name" value="Gingipain"/>
</dbReference>
<comment type="caution">
    <text evidence="4">The sequence shown here is derived from an EMBL/GenBank/DDBJ whole genome shotgun (WGS) entry which is preliminary data.</text>
</comment>
<dbReference type="InterPro" id="IPR029030">
    <property type="entry name" value="Caspase-like_dom_sf"/>
</dbReference>
<dbReference type="Pfam" id="PF01364">
    <property type="entry name" value="Peptidase_C25"/>
    <property type="match status" value="1"/>
</dbReference>
<gene>
    <name evidence="4" type="ORF">CLV62_12951</name>
</gene>
<sequence length="1141" mass="127944">MQKYLYILFIFCICSLFQLSAVDNDGSRYALNSVLSQGNWYKIKVPATGVYKLTYEQLSEMGLTNPQNVKIYGYGGWILDEDFTKPYIDDLPQVSIWMSKEPASFGKGDYILFYARGDIKWTYDKQMKEFVHEQNPYSSDNYYFVTENAEQPKLIGIKPSLSTTTTVVTTFDDYFLHEKEEVNLAETGREFFGESFKTKTSQNFSLPLEGITADPAVIRYNFISRALMTSGKLSVSLIGGKVKEQPTNVTNNDYYIHATTINDTIVRNNLKADETLNLTYTKGMSTDQNIHLNYIRVNYKRYLKPYGAVTLFRDTISGEAVTFNISDAGSSVLVWDVTENTTVSKMDATLSGTTLSFGASNLEIREYALVDLAQTIPSPVIIKGAIKNQNLHASANPDMIIIVQPSLLVYAQQAAELHAKEGLTSLIATPDDIYNEFSSGKPDVTAYRRFVKMFYDRSTSEEEKPQYLFLFGGGTYDNRFIQFKENKESMLLTFQTKESLNEKNSYVTDDYLGFLDDKEGTNLATDKLDISIGRLPVRTKEEAEIAVKKIASYVQNQNIGIWENHITFIADDAIAPNYTLSSERRHMLDAERFATYTNVNHPDFIVNRIYQDSYERVIEANGARYPDATKAMLDRINRGTLALNFIGHGSTTSWTHEYLLKLAEIEAMDNSKLPLWITATCDFSRFDANDMSGGEITLLNPKGGAIALFSTVRVVFQVDNTRINNNITKHLLVAKEGKAARLGDIIRNAKLETDISNDENKLKFLLMGDPALRLGYPDKTYRVEVSEMNGLGADEPGINIQALGSTIIKGHIVDQNGDVVKDFNGTLETVIFDAEQTLKTRGNTPKGTSDEVAMDYKDFTNTLFSGKIEIKDGEFEINFIAPKDILYTGGKGKMSFYAYNVEKDKQAQGSFLNYTVGGTNPNPPEDTTPPVISNMFLNSASFKSGDVVNSTPLFFADVADDTGINISDGLGHNMVLILNGQTTLDMTPYFENEDNSSKRGSIRYQFSELEEGNYTLQLRVWDVSNNSATKSIDFVISNDFRPVVYDFQIRGNPARNTTRFMFNTNTPGANIDVKISVYSLMGHLVWVHEESGDFLTQYTYDWNLNGSNGGRLNPGVYICTAQISINGKLSTMKSQKLIIAN</sequence>
<dbReference type="CDD" id="cd02258">
    <property type="entry name" value="Peptidase_C25_N"/>
    <property type="match status" value="1"/>
</dbReference>
<dbReference type="AlphaFoldDB" id="A0A2V3PL89"/>
<dbReference type="NCBIfam" id="NF033707">
    <property type="entry name" value="T9SS_sortase"/>
    <property type="match status" value="1"/>
</dbReference>
<evidence type="ECO:0000313" key="4">
    <source>
        <dbReference type="EMBL" id="PXV60275.1"/>
    </source>
</evidence>
<proteinExistence type="predicted"/>
<organism evidence="4 5">
    <name type="scientific">Dysgonomonas alginatilytica</name>
    <dbReference type="NCBI Taxonomy" id="1605892"/>
    <lineage>
        <taxon>Bacteria</taxon>
        <taxon>Pseudomonadati</taxon>
        <taxon>Bacteroidota</taxon>
        <taxon>Bacteroidia</taxon>
        <taxon>Bacteroidales</taxon>
        <taxon>Dysgonomonadaceae</taxon>
        <taxon>Dysgonomonas</taxon>
    </lineage>
</organism>
<dbReference type="Proteomes" id="UP000247973">
    <property type="component" value="Unassembled WGS sequence"/>
</dbReference>
<dbReference type="InterPro" id="IPR029031">
    <property type="entry name" value="Gingipain_N_sf"/>
</dbReference>
<protein>
    <submittedName>
        <fullName evidence="4">Peptidase C25-like protein</fullName>
    </submittedName>
</protein>
<dbReference type="EMBL" id="QICL01000029">
    <property type="protein sequence ID" value="PXV60275.1"/>
    <property type="molecule type" value="Genomic_DNA"/>
</dbReference>
<dbReference type="Gene3D" id="2.60.40.4070">
    <property type="match status" value="1"/>
</dbReference>
<keyword evidence="5" id="KW-1185">Reference proteome</keyword>
<feature type="domain" description="Gingipain" evidence="3">
    <location>
        <begin position="399"/>
        <end position="774"/>
    </location>
</feature>
<evidence type="ECO:0000313" key="5">
    <source>
        <dbReference type="Proteomes" id="UP000247973"/>
    </source>
</evidence>
<dbReference type="Gene3D" id="3.40.50.1460">
    <property type="match status" value="1"/>
</dbReference>
<evidence type="ECO:0000256" key="1">
    <source>
        <dbReference type="ARBA" id="ARBA00022729"/>
    </source>
</evidence>
<dbReference type="GO" id="GO:0008234">
    <property type="term" value="F:cysteine-type peptidase activity"/>
    <property type="evidence" value="ECO:0007669"/>
    <property type="project" value="InterPro"/>
</dbReference>
<dbReference type="SUPFAM" id="SSF52129">
    <property type="entry name" value="Caspase-like"/>
    <property type="match status" value="1"/>
</dbReference>
<feature type="chain" id="PRO_5015952199" evidence="2">
    <location>
        <begin position="22"/>
        <end position="1141"/>
    </location>
</feature>
<dbReference type="Gene3D" id="3.40.50.10390">
    <property type="entry name" value="Gingipain r, domain 1"/>
    <property type="match status" value="1"/>
</dbReference>
<evidence type="ECO:0000256" key="2">
    <source>
        <dbReference type="SAM" id="SignalP"/>
    </source>
</evidence>
<feature type="signal peptide" evidence="2">
    <location>
        <begin position="1"/>
        <end position="21"/>
    </location>
</feature>
<accession>A0A2V3PL89</accession>
<evidence type="ECO:0000259" key="3">
    <source>
        <dbReference type="Pfam" id="PF01364"/>
    </source>
</evidence>